<reference evidence="2 3" key="1">
    <citation type="journal article" date="2007" name="Int. J. Syst. Evol. Microbiol.">
        <title>Natronorubrum sulfidifaciens sp. nov., an extremely haloalkaliphilic archaeon isolated from Aiding salt lake in Xin-Jiang, China.</title>
        <authorList>
            <person name="Cui H.L."/>
            <person name="Tohty D."/>
            <person name="Liu H.C."/>
            <person name="Liu S.J."/>
            <person name="Oren A."/>
            <person name="Zhou P.J."/>
        </authorList>
    </citation>
    <scope>NUCLEOTIDE SEQUENCE [LARGE SCALE GENOMIC DNA]</scope>
    <source>
        <strain evidence="2 3">7-3</strain>
    </source>
</reference>
<evidence type="ECO:0000259" key="1">
    <source>
        <dbReference type="Pfam" id="PF11563"/>
    </source>
</evidence>
<dbReference type="GO" id="GO:0019825">
    <property type="term" value="F:oxygen binding"/>
    <property type="evidence" value="ECO:0007669"/>
    <property type="project" value="InterPro"/>
</dbReference>
<dbReference type="InterPro" id="IPR044398">
    <property type="entry name" value="Globin-sensor_dom"/>
</dbReference>
<dbReference type="InterPro" id="IPR012102">
    <property type="entry name" value="Protoglobin"/>
</dbReference>
<accession>A0A5P9P6J7</accession>
<dbReference type="GeneID" id="42302394"/>
<dbReference type="InterPro" id="IPR009050">
    <property type="entry name" value="Globin-like_sf"/>
</dbReference>
<gene>
    <name evidence="2" type="ORF">GCU68_15080</name>
</gene>
<sequence>MSDQQIPGYAYGDESVPDAPISTEELDHLKQSVMWSADDDDALQQAGDVLEPQIDEILDTWYGFVGDHDFLLHYFTDVDTNEPIDEYLDRVRARFGQWIRDTCDTPYDEAWLAYQFEIGRRHHHTGKNEADDVSAVPHIDFRYVNAFIYPITATIRDFLENSDHSRAEIDDMYHAWFKSVVLQVTLWSYPYIPDDEW</sequence>
<dbReference type="CDD" id="cd12124">
    <property type="entry name" value="Pgbs"/>
    <property type="match status" value="1"/>
</dbReference>
<dbReference type="KEGG" id="nas:GCU68_15080"/>
<dbReference type="Proteomes" id="UP000326170">
    <property type="component" value="Chromosome"/>
</dbReference>
<dbReference type="AlphaFoldDB" id="A0A5P9P6J7"/>
<dbReference type="Gene3D" id="1.10.490.10">
    <property type="entry name" value="Globins"/>
    <property type="match status" value="1"/>
</dbReference>
<proteinExistence type="predicted"/>
<protein>
    <submittedName>
        <fullName evidence="2">Protogloblin ApPgb</fullName>
    </submittedName>
</protein>
<evidence type="ECO:0000313" key="2">
    <source>
        <dbReference type="EMBL" id="QFU83763.1"/>
    </source>
</evidence>
<dbReference type="OrthoDB" id="23301at2157"/>
<keyword evidence="3" id="KW-1185">Reference proteome</keyword>
<dbReference type="Pfam" id="PF11563">
    <property type="entry name" value="Protoglobin"/>
    <property type="match status" value="1"/>
</dbReference>
<dbReference type="EMBL" id="CP045488">
    <property type="protein sequence ID" value="QFU83763.1"/>
    <property type="molecule type" value="Genomic_DNA"/>
</dbReference>
<dbReference type="SUPFAM" id="SSF46458">
    <property type="entry name" value="Globin-like"/>
    <property type="match status" value="1"/>
</dbReference>
<evidence type="ECO:0000313" key="3">
    <source>
        <dbReference type="Proteomes" id="UP000326170"/>
    </source>
</evidence>
<name>A0A5P9P6J7_9EURY</name>
<dbReference type="GO" id="GO:0020037">
    <property type="term" value="F:heme binding"/>
    <property type="evidence" value="ECO:0007669"/>
    <property type="project" value="InterPro"/>
</dbReference>
<organism evidence="2 3">
    <name type="scientific">Natronorubrum aibiense</name>
    <dbReference type="NCBI Taxonomy" id="348826"/>
    <lineage>
        <taxon>Archaea</taxon>
        <taxon>Methanobacteriati</taxon>
        <taxon>Methanobacteriota</taxon>
        <taxon>Stenosarchaea group</taxon>
        <taxon>Halobacteria</taxon>
        <taxon>Halobacteriales</taxon>
        <taxon>Natrialbaceae</taxon>
        <taxon>Natronorubrum</taxon>
    </lineage>
</organism>
<feature type="domain" description="Globin-sensor" evidence="1">
    <location>
        <begin position="24"/>
        <end position="196"/>
    </location>
</feature>
<dbReference type="RefSeq" id="WP_152942956.1">
    <property type="nucleotide sequence ID" value="NZ_CP045488.1"/>
</dbReference>
<dbReference type="InterPro" id="IPR012292">
    <property type="entry name" value="Globin/Proto"/>
</dbReference>